<evidence type="ECO:0000313" key="2">
    <source>
        <dbReference type="Proteomes" id="UP000761264"/>
    </source>
</evidence>
<proteinExistence type="predicted"/>
<dbReference type="EMBL" id="JAAQPH010000029">
    <property type="protein sequence ID" value="NIA71966.1"/>
    <property type="molecule type" value="Genomic_DNA"/>
</dbReference>
<organism evidence="1 2">
    <name type="scientific">Pelagibius litoralis</name>
    <dbReference type="NCBI Taxonomy" id="374515"/>
    <lineage>
        <taxon>Bacteria</taxon>
        <taxon>Pseudomonadati</taxon>
        <taxon>Pseudomonadota</taxon>
        <taxon>Alphaproteobacteria</taxon>
        <taxon>Rhodospirillales</taxon>
        <taxon>Rhodovibrionaceae</taxon>
        <taxon>Pelagibius</taxon>
    </lineage>
</organism>
<dbReference type="Proteomes" id="UP000761264">
    <property type="component" value="Unassembled WGS sequence"/>
</dbReference>
<dbReference type="AlphaFoldDB" id="A0A967F2G9"/>
<accession>A0A967F2G9</accession>
<reference evidence="1" key="1">
    <citation type="submission" date="2020-03" db="EMBL/GenBank/DDBJ databases">
        <title>Genome of Pelagibius litoralis DSM 21314T.</title>
        <authorList>
            <person name="Wang G."/>
        </authorList>
    </citation>
    <scope>NUCLEOTIDE SEQUENCE</scope>
    <source>
        <strain evidence="1">DSM 21314</strain>
    </source>
</reference>
<keyword evidence="2" id="KW-1185">Reference proteome</keyword>
<dbReference type="RefSeq" id="WP_167230463.1">
    <property type="nucleotide sequence ID" value="NZ_JAAQPH010000029.1"/>
</dbReference>
<evidence type="ECO:0000313" key="1">
    <source>
        <dbReference type="EMBL" id="NIA71966.1"/>
    </source>
</evidence>
<gene>
    <name evidence="1" type="ORF">HBA54_25530</name>
</gene>
<sequence length="173" mass="17497">MTQEHSDAAFAEGQAVEVVGRFAERDSFTAAVEALLAAGFGRDDLSVLDTHESLSASGSPGEAWQETLGGLVGEINYVGPLTAAGLIAIATGPVGSAVAALMAAGISVAAVVELLDKLRATPHTESFARALEGGAILLWVSVADSEAAGKAEAILADAGAADIHRHVRPPVRS</sequence>
<protein>
    <submittedName>
        <fullName evidence="1">Uncharacterized protein</fullName>
    </submittedName>
</protein>
<comment type="caution">
    <text evidence="1">The sequence shown here is derived from an EMBL/GenBank/DDBJ whole genome shotgun (WGS) entry which is preliminary data.</text>
</comment>
<name>A0A967F2G9_9PROT</name>